<gene>
    <name evidence="2" type="ORF">GX453_03920</name>
</gene>
<name>A0A847J4Q1_9LACT</name>
<accession>A0A847J4Q1</accession>
<comment type="caution">
    <text evidence="2">The sequence shown here is derived from an EMBL/GenBank/DDBJ whole genome shotgun (WGS) entry which is preliminary data.</text>
</comment>
<reference evidence="2 3" key="1">
    <citation type="journal article" date="2020" name="Biotechnol. Biofuels">
        <title>New insights from the biogas microbiome by comprehensive genome-resolved metagenomics of nearly 1600 species originating from multiple anaerobic digesters.</title>
        <authorList>
            <person name="Campanaro S."/>
            <person name="Treu L."/>
            <person name="Rodriguez-R L.M."/>
            <person name="Kovalovszki A."/>
            <person name="Ziels R.M."/>
            <person name="Maus I."/>
            <person name="Zhu X."/>
            <person name="Kougias P.G."/>
            <person name="Basile A."/>
            <person name="Luo G."/>
            <person name="Schluter A."/>
            <person name="Konstantinidis K.T."/>
            <person name="Angelidaki I."/>
        </authorList>
    </citation>
    <scope>NUCLEOTIDE SEQUENCE [LARGE SCALE GENOMIC DNA]</scope>
    <source>
        <strain evidence="2">AS27yjCOA_61</strain>
    </source>
</reference>
<keyword evidence="1" id="KW-1133">Transmembrane helix</keyword>
<evidence type="ECO:0000313" key="3">
    <source>
        <dbReference type="Proteomes" id="UP000559962"/>
    </source>
</evidence>
<dbReference type="AlphaFoldDB" id="A0A847J4Q1"/>
<keyword evidence="1" id="KW-0812">Transmembrane</keyword>
<proteinExistence type="predicted"/>
<dbReference type="Proteomes" id="UP000559962">
    <property type="component" value="Unassembled WGS sequence"/>
</dbReference>
<feature type="transmembrane region" description="Helical" evidence="1">
    <location>
        <begin position="7"/>
        <end position="25"/>
    </location>
</feature>
<evidence type="ECO:0000256" key="1">
    <source>
        <dbReference type="SAM" id="Phobius"/>
    </source>
</evidence>
<dbReference type="RefSeq" id="WP_143188751.1">
    <property type="nucleotide sequence ID" value="NZ_CAUQCH010000015.1"/>
</dbReference>
<organism evidence="2 3">
    <name type="scientific">Pseudolactococcus chungangensis</name>
    <dbReference type="NCBI Taxonomy" id="451457"/>
    <lineage>
        <taxon>Bacteria</taxon>
        <taxon>Bacillati</taxon>
        <taxon>Bacillota</taxon>
        <taxon>Bacilli</taxon>
        <taxon>Lactobacillales</taxon>
        <taxon>Streptococcaceae</taxon>
        <taxon>Pseudolactococcus</taxon>
    </lineage>
</organism>
<evidence type="ECO:0000313" key="2">
    <source>
        <dbReference type="EMBL" id="NLH35164.1"/>
    </source>
</evidence>
<sequence length="64" mass="7191">MLRRKNNFNFIHGTIAVLTVLMLVSEIVTPIVFRQSLHLPVIIGIACGISLFLNKERAVNMTLI</sequence>
<keyword evidence="1" id="KW-0472">Membrane</keyword>
<dbReference type="EMBL" id="JAAYVO010000051">
    <property type="protein sequence ID" value="NLH35164.1"/>
    <property type="molecule type" value="Genomic_DNA"/>
</dbReference>
<protein>
    <submittedName>
        <fullName evidence="2">Uncharacterized protein</fullName>
    </submittedName>
</protein>
<feature type="transmembrane region" description="Helical" evidence="1">
    <location>
        <begin position="37"/>
        <end position="54"/>
    </location>
</feature>